<dbReference type="Gene3D" id="2.40.10.120">
    <property type="match status" value="1"/>
</dbReference>
<dbReference type="PANTHER" id="PTHR43343">
    <property type="entry name" value="PEPTIDASE S12"/>
    <property type="match status" value="1"/>
</dbReference>
<gene>
    <name evidence="5" type="ORF">HIJ39_01115</name>
</gene>
<feature type="domain" description="PDZ" evidence="4">
    <location>
        <begin position="236"/>
        <end position="304"/>
    </location>
</feature>
<dbReference type="EMBL" id="JABBVZ010000002">
    <property type="protein sequence ID" value="NMP20956.1"/>
    <property type="molecule type" value="Genomic_DNA"/>
</dbReference>
<dbReference type="InterPro" id="IPR051201">
    <property type="entry name" value="Chloro_Bact_Ser_Proteases"/>
</dbReference>
<dbReference type="AlphaFoldDB" id="A0A7Y0Q1L5"/>
<reference evidence="5 6" key="1">
    <citation type="submission" date="2020-04" db="EMBL/GenBank/DDBJ databases">
        <authorList>
            <person name="Zhang R."/>
            <person name="Schippers A."/>
        </authorList>
    </citation>
    <scope>NUCLEOTIDE SEQUENCE [LARGE SCALE GENOMIC DNA]</scope>
    <source>
        <strain evidence="5 6">DSM 109850</strain>
    </source>
</reference>
<keyword evidence="1" id="KW-0645">Protease</keyword>
<name>A0A7Y0Q1L5_9FIRM</name>
<dbReference type="GO" id="GO:0004252">
    <property type="term" value="F:serine-type endopeptidase activity"/>
    <property type="evidence" value="ECO:0007669"/>
    <property type="project" value="InterPro"/>
</dbReference>
<keyword evidence="3" id="KW-1133">Transmembrane helix</keyword>
<dbReference type="Proteomes" id="UP000533476">
    <property type="component" value="Unassembled WGS sequence"/>
</dbReference>
<proteinExistence type="predicted"/>
<dbReference type="InterPro" id="IPR036034">
    <property type="entry name" value="PDZ_sf"/>
</dbReference>
<accession>A0A7Y0Q1L5</accession>
<dbReference type="SUPFAM" id="SSF50156">
    <property type="entry name" value="PDZ domain-like"/>
    <property type="match status" value="1"/>
</dbReference>
<dbReference type="Pfam" id="PF13180">
    <property type="entry name" value="PDZ_2"/>
    <property type="match status" value="1"/>
</dbReference>
<evidence type="ECO:0000259" key="4">
    <source>
        <dbReference type="PROSITE" id="PS50106"/>
    </source>
</evidence>
<dbReference type="SMART" id="SM00228">
    <property type="entry name" value="PDZ"/>
    <property type="match status" value="1"/>
</dbReference>
<comment type="caution">
    <text evidence="5">The sequence shown here is derived from an EMBL/GenBank/DDBJ whole genome shotgun (WGS) entry which is preliminary data.</text>
</comment>
<protein>
    <submittedName>
        <fullName evidence="5">PDZ domain-containing protein</fullName>
    </submittedName>
</protein>
<evidence type="ECO:0000256" key="2">
    <source>
        <dbReference type="ARBA" id="ARBA00022801"/>
    </source>
</evidence>
<evidence type="ECO:0000313" key="6">
    <source>
        <dbReference type="Proteomes" id="UP000533476"/>
    </source>
</evidence>
<keyword evidence="3" id="KW-0472">Membrane</keyword>
<dbReference type="PANTHER" id="PTHR43343:SF3">
    <property type="entry name" value="PROTEASE DO-LIKE 8, CHLOROPLASTIC"/>
    <property type="match status" value="1"/>
</dbReference>
<evidence type="ECO:0000313" key="5">
    <source>
        <dbReference type="EMBL" id="NMP20956.1"/>
    </source>
</evidence>
<dbReference type="Pfam" id="PF13365">
    <property type="entry name" value="Trypsin_2"/>
    <property type="match status" value="1"/>
</dbReference>
<dbReference type="PROSITE" id="PS50106">
    <property type="entry name" value="PDZ"/>
    <property type="match status" value="1"/>
</dbReference>
<dbReference type="InterPro" id="IPR009003">
    <property type="entry name" value="Peptidase_S1_PA"/>
</dbReference>
<keyword evidence="6" id="KW-1185">Reference proteome</keyword>
<dbReference type="InterPro" id="IPR001478">
    <property type="entry name" value="PDZ"/>
</dbReference>
<dbReference type="GO" id="GO:0006508">
    <property type="term" value="P:proteolysis"/>
    <property type="evidence" value="ECO:0007669"/>
    <property type="project" value="UniProtKB-KW"/>
</dbReference>
<keyword evidence="3" id="KW-0812">Transmembrane</keyword>
<evidence type="ECO:0000256" key="1">
    <source>
        <dbReference type="ARBA" id="ARBA00022670"/>
    </source>
</evidence>
<feature type="transmembrane region" description="Helical" evidence="3">
    <location>
        <begin position="12"/>
        <end position="30"/>
    </location>
</feature>
<dbReference type="InterPro" id="IPR001940">
    <property type="entry name" value="Peptidase_S1C"/>
</dbReference>
<dbReference type="SUPFAM" id="SSF50494">
    <property type="entry name" value="Trypsin-like serine proteases"/>
    <property type="match status" value="1"/>
</dbReference>
<evidence type="ECO:0000256" key="3">
    <source>
        <dbReference type="SAM" id="Phobius"/>
    </source>
</evidence>
<organism evidence="5 6">
    <name type="scientific">Sulfobacillus harzensis</name>
    <dbReference type="NCBI Taxonomy" id="2729629"/>
    <lineage>
        <taxon>Bacteria</taxon>
        <taxon>Bacillati</taxon>
        <taxon>Bacillota</taxon>
        <taxon>Clostridia</taxon>
        <taxon>Eubacteriales</taxon>
        <taxon>Clostridiales Family XVII. Incertae Sedis</taxon>
        <taxon>Sulfobacillus</taxon>
    </lineage>
</organism>
<dbReference type="PRINTS" id="PR00834">
    <property type="entry name" value="PROTEASES2C"/>
</dbReference>
<sequence>MGGISVGLRIKTLIVGIAGLLLGAWLMTFLGPKPNSDTFNWPAVEVAKRVGPSVVVVQNNRLNGSREQMKGMGSGVVLNREGDIVTNYHVVQGADALTVVLSTGQRFRARVVGVDPPTDLAVIRIHAQHLVPIHFTSSRAIEPGQLVVAIGNSLGLTHTVTVGVVSAKDRVMYRDGWEYHLIQTDAAINPGNSGGPLVNDRGELIGINSSKIAQTGVEGIGFAIPSDTVQYVVQQLIRYGRVRRPWMGITLQPVPNHQLGMMIVSVAPNGPAAVAGLRAGDLVTAINHHPVHNLRDVVKVLEHTTVGREIDVSVLRGTANLTVRIRLQEIPQPAASEESSTAHRKHPA</sequence>
<keyword evidence="2" id="KW-0378">Hydrolase</keyword>
<dbReference type="Gene3D" id="2.30.42.10">
    <property type="match status" value="1"/>
</dbReference>